<dbReference type="EMBL" id="HBUF01049276">
    <property type="protein sequence ID" value="CAG6621099.1"/>
    <property type="molecule type" value="Transcribed_RNA"/>
</dbReference>
<feature type="transmembrane region" description="Helical" evidence="1">
    <location>
        <begin position="20"/>
        <end position="42"/>
    </location>
</feature>
<reference evidence="2" key="1">
    <citation type="submission" date="2021-05" db="EMBL/GenBank/DDBJ databases">
        <authorList>
            <person name="Alioto T."/>
            <person name="Alioto T."/>
            <person name="Gomez Garrido J."/>
        </authorList>
    </citation>
    <scope>NUCLEOTIDE SEQUENCE</scope>
</reference>
<protein>
    <submittedName>
        <fullName evidence="2">Uncharacterized protein</fullName>
    </submittedName>
</protein>
<proteinExistence type="predicted"/>
<evidence type="ECO:0000313" key="2">
    <source>
        <dbReference type="EMBL" id="CAG6621099.1"/>
    </source>
</evidence>
<organism evidence="2">
    <name type="scientific">Cacopsylla melanoneura</name>
    <dbReference type="NCBI Taxonomy" id="428564"/>
    <lineage>
        <taxon>Eukaryota</taxon>
        <taxon>Metazoa</taxon>
        <taxon>Ecdysozoa</taxon>
        <taxon>Arthropoda</taxon>
        <taxon>Hexapoda</taxon>
        <taxon>Insecta</taxon>
        <taxon>Pterygota</taxon>
        <taxon>Neoptera</taxon>
        <taxon>Paraneoptera</taxon>
        <taxon>Hemiptera</taxon>
        <taxon>Sternorrhyncha</taxon>
        <taxon>Psylloidea</taxon>
        <taxon>Psyllidae</taxon>
        <taxon>Psyllinae</taxon>
        <taxon>Cacopsylla</taxon>
    </lineage>
</organism>
<dbReference type="AlphaFoldDB" id="A0A8D8Q0K0"/>
<evidence type="ECO:0000256" key="1">
    <source>
        <dbReference type="SAM" id="Phobius"/>
    </source>
</evidence>
<name>A0A8D8Q0K0_9HEMI</name>
<sequence length="99" mass="12066">MYISVIHLEIYTSKMYISLFTWISGVCTSKMYISLMYVGTYWKSRLLTVLRCRYILKILSSNSFQMYLHLFSKIFLLLRYKVHCYLEQKVPTNKYRYDD</sequence>
<accession>A0A8D8Q0K0</accession>
<keyword evidence="1" id="KW-0812">Transmembrane</keyword>
<keyword evidence="1" id="KW-0472">Membrane</keyword>
<keyword evidence="1" id="KW-1133">Transmembrane helix</keyword>